<reference evidence="1" key="1">
    <citation type="submission" date="2021-02" db="EMBL/GenBank/DDBJ databases">
        <authorList>
            <person name="Palmer J.M."/>
        </authorList>
    </citation>
    <scope>NUCLEOTIDE SEQUENCE</scope>
    <source>
        <strain evidence="1">SCRP734</strain>
    </source>
</reference>
<dbReference type="AlphaFoldDB" id="A0A8T1VFF4"/>
<proteinExistence type="predicted"/>
<dbReference type="EMBL" id="JAGDFM010000390">
    <property type="protein sequence ID" value="KAG7378878.1"/>
    <property type="molecule type" value="Genomic_DNA"/>
</dbReference>
<sequence>MSYRNFSSLAKGMQYMGPNILRVGKIAAELRKEAHELCSVVNLLDLASAPPDDVPTLGSSYAETSRLATDDRQSLGPSLVQAALELGAVRLQETLDAWPGGQLPLRTVPTCHLDGIRGLFIWIDLLCSSGRYLAKTILR</sequence>
<comment type="caution">
    <text evidence="1">The sequence shown here is derived from an EMBL/GenBank/DDBJ whole genome shotgun (WGS) entry which is preliminary data.</text>
</comment>
<evidence type="ECO:0000313" key="1">
    <source>
        <dbReference type="EMBL" id="KAG7378878.1"/>
    </source>
</evidence>
<name>A0A8T1VFF4_9STRA</name>
<dbReference type="Proteomes" id="UP000694044">
    <property type="component" value="Unassembled WGS sequence"/>
</dbReference>
<evidence type="ECO:0000313" key="2">
    <source>
        <dbReference type="Proteomes" id="UP000694044"/>
    </source>
</evidence>
<gene>
    <name evidence="1" type="ORF">PHYPSEUDO_009414</name>
</gene>
<accession>A0A8T1VFF4</accession>
<protein>
    <submittedName>
        <fullName evidence="1">Uncharacterized protein</fullName>
    </submittedName>
</protein>
<keyword evidence="2" id="KW-1185">Reference proteome</keyword>
<organism evidence="1 2">
    <name type="scientific">Phytophthora pseudosyringae</name>
    <dbReference type="NCBI Taxonomy" id="221518"/>
    <lineage>
        <taxon>Eukaryota</taxon>
        <taxon>Sar</taxon>
        <taxon>Stramenopiles</taxon>
        <taxon>Oomycota</taxon>
        <taxon>Peronosporomycetes</taxon>
        <taxon>Peronosporales</taxon>
        <taxon>Peronosporaceae</taxon>
        <taxon>Phytophthora</taxon>
    </lineage>
</organism>